<feature type="binding site" evidence="7">
    <location>
        <begin position="132"/>
        <end position="133"/>
    </location>
    <ligand>
        <name>substrate</name>
    </ligand>
</feature>
<dbReference type="OrthoDB" id="9794429at2"/>
<evidence type="ECO:0000256" key="4">
    <source>
        <dbReference type="ARBA" id="ARBA00023150"/>
    </source>
</evidence>
<evidence type="ECO:0000256" key="6">
    <source>
        <dbReference type="ARBA" id="ARBA00055087"/>
    </source>
</evidence>
<dbReference type="UniPathway" id="UPA00344"/>
<organism evidence="9 10">
    <name type="scientific">Undibacter mobilis</name>
    <dbReference type="NCBI Taxonomy" id="2292256"/>
    <lineage>
        <taxon>Bacteria</taxon>
        <taxon>Pseudomonadati</taxon>
        <taxon>Pseudomonadota</taxon>
        <taxon>Alphaproteobacteria</taxon>
        <taxon>Hyphomicrobiales</taxon>
        <taxon>Nitrobacteraceae</taxon>
        <taxon>Undibacter</taxon>
    </lineage>
</organism>
<evidence type="ECO:0000256" key="7">
    <source>
        <dbReference type="HAMAP-Rule" id="MF_01224"/>
    </source>
</evidence>
<feature type="active site" evidence="7">
    <location>
        <position position="147"/>
    </location>
</feature>
<dbReference type="InterPro" id="IPR002820">
    <property type="entry name" value="Mopterin_CF_biosynth-C_dom"/>
</dbReference>
<keyword evidence="4 7" id="KW-0501">Molybdenum cofactor biosynthesis</keyword>
<evidence type="ECO:0000256" key="2">
    <source>
        <dbReference type="ARBA" id="ARBA00005046"/>
    </source>
</evidence>
<evidence type="ECO:0000259" key="8">
    <source>
        <dbReference type="Pfam" id="PF01967"/>
    </source>
</evidence>
<dbReference type="GO" id="GO:0061799">
    <property type="term" value="F:cyclic pyranopterin monophosphate synthase activity"/>
    <property type="evidence" value="ECO:0007669"/>
    <property type="project" value="UniProtKB-UniRule"/>
</dbReference>
<dbReference type="GO" id="GO:0006777">
    <property type="term" value="P:Mo-molybdopterin cofactor biosynthetic process"/>
    <property type="evidence" value="ECO:0007669"/>
    <property type="project" value="UniProtKB-UniRule"/>
</dbReference>
<dbReference type="InterPro" id="IPR050105">
    <property type="entry name" value="MoCo_biosynth_MoaA/MoaC"/>
</dbReference>
<dbReference type="InterPro" id="IPR023045">
    <property type="entry name" value="MoaC"/>
</dbReference>
<dbReference type="EC" id="4.6.1.17" evidence="3 7"/>
<reference evidence="10" key="1">
    <citation type="submission" date="2018-08" db="EMBL/GenBank/DDBJ databases">
        <authorList>
            <person name="Kim S.-J."/>
            <person name="Jung G.-Y."/>
        </authorList>
    </citation>
    <scope>NUCLEOTIDE SEQUENCE [LARGE SCALE GENOMIC DNA]</scope>
    <source>
        <strain evidence="10">GY_H</strain>
    </source>
</reference>
<dbReference type="Pfam" id="PF01967">
    <property type="entry name" value="MoaC"/>
    <property type="match status" value="1"/>
</dbReference>
<comment type="subunit">
    <text evidence="7">Homohexamer; trimer of dimers.</text>
</comment>
<accession>A0A371B184</accession>
<comment type="pathway">
    <text evidence="2 7">Cofactor biosynthesis; molybdopterin biosynthesis.</text>
</comment>
<evidence type="ECO:0000256" key="1">
    <source>
        <dbReference type="ARBA" id="ARBA00001637"/>
    </source>
</evidence>
<proteinExistence type="inferred from homology"/>
<dbReference type="CDD" id="cd01420">
    <property type="entry name" value="MoaC_PE"/>
    <property type="match status" value="1"/>
</dbReference>
<evidence type="ECO:0000256" key="5">
    <source>
        <dbReference type="ARBA" id="ARBA00023239"/>
    </source>
</evidence>
<keyword evidence="10" id="KW-1185">Reference proteome</keyword>
<gene>
    <name evidence="7 9" type="primary">moaC</name>
    <name evidence="9" type="ORF">DXH78_18490</name>
</gene>
<dbReference type="HAMAP" id="MF_01224_B">
    <property type="entry name" value="MoaC_B"/>
    <property type="match status" value="1"/>
</dbReference>
<comment type="function">
    <text evidence="6 7">Catalyzes the conversion of (8S)-3',8-cyclo-7,8-dihydroguanosine 5'-triphosphate to cyclic pyranopterin monophosphate (cPMP).</text>
</comment>
<feature type="domain" description="Molybdopterin cofactor biosynthesis C (MoaC)" evidence="8">
    <location>
        <begin position="34"/>
        <end position="169"/>
    </location>
</feature>
<comment type="similarity">
    <text evidence="7">Belongs to the MoaC family.</text>
</comment>
<comment type="caution">
    <text evidence="9">The sequence shown here is derived from an EMBL/GenBank/DDBJ whole genome shotgun (WGS) entry which is preliminary data.</text>
</comment>
<dbReference type="RefSeq" id="WP_115518739.1">
    <property type="nucleotide sequence ID" value="NZ_QRGO01000003.1"/>
</dbReference>
<keyword evidence="5 7" id="KW-0456">Lyase</keyword>
<dbReference type="Gene3D" id="3.30.70.640">
    <property type="entry name" value="Molybdopterin cofactor biosynthesis C (MoaC) domain"/>
    <property type="match status" value="1"/>
</dbReference>
<dbReference type="Proteomes" id="UP000263993">
    <property type="component" value="Unassembled WGS sequence"/>
</dbReference>
<evidence type="ECO:0000313" key="10">
    <source>
        <dbReference type="Proteomes" id="UP000263993"/>
    </source>
</evidence>
<protein>
    <recommendedName>
        <fullName evidence="3 7">Cyclic pyranopterin monophosphate synthase</fullName>
        <ecNumber evidence="3 7">4.6.1.17</ecNumber>
    </recommendedName>
    <alternativeName>
        <fullName evidence="7">Molybdenum cofactor biosynthesis protein C</fullName>
    </alternativeName>
</protein>
<dbReference type="PANTHER" id="PTHR22960">
    <property type="entry name" value="MOLYBDOPTERIN COFACTOR SYNTHESIS PROTEIN A"/>
    <property type="match status" value="1"/>
</dbReference>
<dbReference type="NCBIfam" id="NF006870">
    <property type="entry name" value="PRK09364.1"/>
    <property type="match status" value="1"/>
</dbReference>
<evidence type="ECO:0000313" key="9">
    <source>
        <dbReference type="EMBL" id="RDV01221.1"/>
    </source>
</evidence>
<evidence type="ECO:0000256" key="3">
    <source>
        <dbReference type="ARBA" id="ARBA00012575"/>
    </source>
</evidence>
<comment type="catalytic activity">
    <reaction evidence="1 7">
        <text>(8S)-3',8-cyclo-7,8-dihydroguanosine 5'-triphosphate = cyclic pyranopterin phosphate + diphosphate</text>
        <dbReference type="Rhea" id="RHEA:49580"/>
        <dbReference type="ChEBI" id="CHEBI:33019"/>
        <dbReference type="ChEBI" id="CHEBI:59648"/>
        <dbReference type="ChEBI" id="CHEBI:131766"/>
        <dbReference type="EC" id="4.6.1.17"/>
    </reaction>
</comment>
<dbReference type="AlphaFoldDB" id="A0A371B184"/>
<sequence>MAKAKPKAKAVKPKTKPISGAKLSHIDQTGKANMVDVSAKAPTERVARAEGRVIMRKETLDAVIAGNAMKGDVLGAARLAGIMAAKHTHGLIPLCHPLPITKVAVDIFPEHSFPGFLVQATVKVTGKTGVEMEALTAVSIACLTIYDMAKAIEKSMRIEGIRLLEKTGGKSGPYKAEA</sequence>
<dbReference type="InterPro" id="IPR047594">
    <property type="entry name" value="MoaC_bact/euk"/>
</dbReference>
<dbReference type="PANTHER" id="PTHR22960:SF29">
    <property type="entry name" value="CYCLIC PYRANOPTERIN MONOPHOSPHATE SYNTHASE"/>
    <property type="match status" value="1"/>
</dbReference>
<dbReference type="EMBL" id="QRGO01000003">
    <property type="protein sequence ID" value="RDV01221.1"/>
    <property type="molecule type" value="Genomic_DNA"/>
</dbReference>
<name>A0A371B184_9BRAD</name>
<dbReference type="InterPro" id="IPR036522">
    <property type="entry name" value="MoaC_sf"/>
</dbReference>
<feature type="binding site" evidence="7">
    <location>
        <begin position="94"/>
        <end position="96"/>
    </location>
    <ligand>
        <name>substrate</name>
    </ligand>
</feature>
<dbReference type="NCBIfam" id="TIGR00581">
    <property type="entry name" value="moaC"/>
    <property type="match status" value="1"/>
</dbReference>
<dbReference type="SUPFAM" id="SSF55040">
    <property type="entry name" value="Molybdenum cofactor biosynthesis protein C, MoaC"/>
    <property type="match status" value="1"/>
</dbReference>